<dbReference type="SUPFAM" id="SSF49899">
    <property type="entry name" value="Concanavalin A-like lectins/glucanases"/>
    <property type="match status" value="1"/>
</dbReference>
<keyword evidence="7" id="KW-0175">Coiled coil</keyword>
<dbReference type="GO" id="GO:0008810">
    <property type="term" value="F:cellulase activity"/>
    <property type="evidence" value="ECO:0007669"/>
    <property type="project" value="InterPro"/>
</dbReference>
<evidence type="ECO:0000256" key="4">
    <source>
        <dbReference type="ARBA" id="ARBA00022989"/>
    </source>
</evidence>
<dbReference type="Pfam" id="PF07264">
    <property type="entry name" value="EI24"/>
    <property type="match status" value="1"/>
</dbReference>
<dbReference type="OrthoDB" id="3208947at2759"/>
<evidence type="ECO:0000256" key="10">
    <source>
        <dbReference type="SAM" id="SignalP"/>
    </source>
</evidence>
<evidence type="ECO:0000313" key="11">
    <source>
        <dbReference type="EMBL" id="KAB5591416.1"/>
    </source>
</evidence>
<dbReference type="SUPFAM" id="SSF52047">
    <property type="entry name" value="RNI-like"/>
    <property type="match status" value="1"/>
</dbReference>
<dbReference type="InterPro" id="IPR013319">
    <property type="entry name" value="GH11/12"/>
</dbReference>
<evidence type="ECO:0000256" key="6">
    <source>
        <dbReference type="RuleBase" id="RU361163"/>
    </source>
</evidence>
<reference evidence="11 12" key="1">
    <citation type="journal article" date="2019" name="Fungal Biol. Biotechnol.">
        <title>Draft genome sequence of fastidious pathogen Ceratobasidium theobromae, which causes vascular-streak dieback in Theobroma cacao.</title>
        <authorList>
            <person name="Ali S.S."/>
            <person name="Asman A."/>
            <person name="Shao J."/>
            <person name="Firmansyah A.P."/>
            <person name="Susilo A.W."/>
            <person name="Rosmana A."/>
            <person name="McMahon P."/>
            <person name="Junaid M."/>
            <person name="Guest D."/>
            <person name="Kheng T.Y."/>
            <person name="Meinhardt L.W."/>
            <person name="Bailey B.A."/>
        </authorList>
    </citation>
    <scope>NUCLEOTIDE SEQUENCE [LARGE SCALE GENOMIC DNA]</scope>
    <source>
        <strain evidence="11 12">CT2</strain>
    </source>
</reference>
<feature type="coiled-coil region" evidence="7">
    <location>
        <begin position="282"/>
        <end position="341"/>
    </location>
</feature>
<feature type="signal peptide" evidence="10">
    <location>
        <begin position="1"/>
        <end position="20"/>
    </location>
</feature>
<evidence type="ECO:0000256" key="1">
    <source>
        <dbReference type="ARBA" id="ARBA00004141"/>
    </source>
</evidence>
<feature type="compositionally biased region" description="Pro residues" evidence="8">
    <location>
        <begin position="478"/>
        <end position="488"/>
    </location>
</feature>
<gene>
    <name evidence="11" type="ORF">CTheo_5133</name>
</gene>
<name>A0A5N5QIY1_9AGAM</name>
<keyword evidence="6" id="KW-0378">Hydrolase</keyword>
<evidence type="ECO:0000256" key="7">
    <source>
        <dbReference type="SAM" id="Coils"/>
    </source>
</evidence>
<feature type="transmembrane region" description="Helical" evidence="9">
    <location>
        <begin position="1241"/>
        <end position="1259"/>
    </location>
</feature>
<dbReference type="InterPro" id="IPR002594">
    <property type="entry name" value="GH12"/>
</dbReference>
<dbReference type="GO" id="GO:0000272">
    <property type="term" value="P:polysaccharide catabolic process"/>
    <property type="evidence" value="ECO:0007669"/>
    <property type="project" value="UniProtKB-KW"/>
</dbReference>
<evidence type="ECO:0000256" key="9">
    <source>
        <dbReference type="SAM" id="Phobius"/>
    </source>
</evidence>
<organism evidence="11 12">
    <name type="scientific">Ceratobasidium theobromae</name>
    <dbReference type="NCBI Taxonomy" id="1582974"/>
    <lineage>
        <taxon>Eukaryota</taxon>
        <taxon>Fungi</taxon>
        <taxon>Dikarya</taxon>
        <taxon>Basidiomycota</taxon>
        <taxon>Agaricomycotina</taxon>
        <taxon>Agaricomycetes</taxon>
        <taxon>Cantharellales</taxon>
        <taxon>Ceratobasidiaceae</taxon>
        <taxon>Ceratobasidium</taxon>
    </lineage>
</organism>
<evidence type="ECO:0000256" key="3">
    <source>
        <dbReference type="ARBA" id="ARBA00022692"/>
    </source>
</evidence>
<feature type="chain" id="PRO_5024313192" evidence="10">
    <location>
        <begin position="21"/>
        <end position="1308"/>
    </location>
</feature>
<keyword evidence="10" id="KW-0732">Signal</keyword>
<evidence type="ECO:0000256" key="5">
    <source>
        <dbReference type="ARBA" id="ARBA00023136"/>
    </source>
</evidence>
<dbReference type="InterPro" id="IPR059112">
    <property type="entry name" value="CysZ/EI24"/>
</dbReference>
<keyword evidence="12" id="KW-1185">Reference proteome</keyword>
<evidence type="ECO:0000313" key="12">
    <source>
        <dbReference type="Proteomes" id="UP000383932"/>
    </source>
</evidence>
<dbReference type="Gene3D" id="3.80.10.10">
    <property type="entry name" value="Ribonuclease Inhibitor"/>
    <property type="match status" value="1"/>
</dbReference>
<feature type="transmembrane region" description="Helical" evidence="9">
    <location>
        <begin position="1107"/>
        <end position="1128"/>
    </location>
</feature>
<feature type="region of interest" description="Disordered" evidence="8">
    <location>
        <begin position="478"/>
        <end position="505"/>
    </location>
</feature>
<feature type="transmembrane region" description="Helical" evidence="9">
    <location>
        <begin position="1185"/>
        <end position="1208"/>
    </location>
</feature>
<proteinExistence type="inferred from homology"/>
<protein>
    <submittedName>
        <fullName evidence="11">Xyloglucan-specific endo-beta-glucanase</fullName>
    </submittedName>
</protein>
<dbReference type="Proteomes" id="UP000383932">
    <property type="component" value="Unassembled WGS sequence"/>
</dbReference>
<dbReference type="Gene3D" id="2.60.120.180">
    <property type="match status" value="1"/>
</dbReference>
<dbReference type="InterPro" id="IPR013320">
    <property type="entry name" value="ConA-like_dom_sf"/>
</dbReference>
<dbReference type="InterPro" id="IPR052786">
    <property type="entry name" value="Spore_wall_assembly"/>
</dbReference>
<comment type="caution">
    <text evidence="11">The sequence shown here is derived from an EMBL/GenBank/DDBJ whole genome shotgun (WGS) entry which is preliminary data.</text>
</comment>
<keyword evidence="6" id="KW-0326">Glycosidase</keyword>
<keyword evidence="4 9" id="KW-1133">Transmembrane helix</keyword>
<comment type="similarity">
    <text evidence="2 6">Belongs to the glycosyl hydrolase 12 (cellulase H) family.</text>
</comment>
<feature type="compositionally biased region" description="Low complexity" evidence="8">
    <location>
        <begin position="489"/>
        <end position="500"/>
    </location>
</feature>
<feature type="region of interest" description="Disordered" evidence="8">
    <location>
        <begin position="592"/>
        <end position="625"/>
    </location>
</feature>
<comment type="subcellular location">
    <subcellularLocation>
        <location evidence="1">Membrane</location>
        <topology evidence="1">Multi-pass membrane protein</topology>
    </subcellularLocation>
</comment>
<dbReference type="InterPro" id="IPR032675">
    <property type="entry name" value="LRR_dom_sf"/>
</dbReference>
<sequence length="1308" mass="141830">MAFKFCVFAASMLLGGSVFASPLGLEAPSPSLQKRFAVLSGQWDTETEGNGRYILYNNLWGESYATSGSQSTQATRVLLREELYDVLKHYFAFRESFGLTCTFARIDANVALNTGLGKQLSAISSIASTWKWSYTSASSSLVADVSYDLWLSSSASGTGSSSTSTYEIMVWLSARGGAAPAGTSQGAVTVGGNTWTLYKGTVSTWTVYSFVATSEITSYSGDLKAFFTYLSNSYGLSTSQYLVAAQAGTEPFVGPVQQPQILWLASTMGQKSIMDVPTKAQVSEAKLTITECEKEMSSLSSQIAAEESRVVKLIKEATENLSTLQSRRVAQQKKLENARALLSPVRSMPPELLRSVFVYAFEEDPLVAWRLSGVCSAWRRQALSTCVIWTCMHVKTSTRVSPEFFRLWLERSGNTLPLDIDITLFDPTPGNQSSRPHKRRRTTSEGISFAPPSPVLPDLPSPPLFGASIIPLPLGGPNIPPISPPPPEANANPPTNETVVVPPPPPPFNPPSLPLPTISIATGGGPMAGEPFAAGFSVNGPDLNSLLTALATMNPGGAVASLMANWATNGGGPPGIVGLPPPPPPPAFPSMFDGPPSPITELPIDSGNDSDDDGPDSHPLPLPMSMPVPLSAIRPSNVLPRPIHLRAAQSWGHIVLHYLQGVIHRWKRFTLQFENVTGALPGWTALEGLNAKAPLLEEFAVVCSDARGAASPWINDWSWLPTNLRTVAPKLRSLELRNMPFAWNAPMLTNLTSLRLGQPLALTSSSGMRRFQQMTMITLGLDRLLNMLQRNPKLENLEIHVQLNDPLLPLEPVELPCLSSLAISGGRNASSLLEQVKLPALQVLDVHITARGDMDDVLSRLYLRSVSPPVRDFRYVAGQRTGWGSSFTGSGPFPVTFLDHISDTVRHLVAVKCTLQNLLSELADARENLVLCPALKQLCLFECYSQHNFVQQLIRLVEVRNPAGSVGSPNNTIPWRLDTLNLRGGPDLDSDVVDWLKTRVANVQYIDSKTPSPSRKAMAGNKHRGIMEIARAQAQTAVNVSQEAVSSGAYVYPAKGIYYLVGHPRLYKPIIKPLGLSFITNICILVVLFTFTYIPQAALMCLFNGPLGFLTAIPLILGEAAATTNLIAKTFYLGPALEDLFDETLLLQGHTALVSNGREVTAVSGSKALGRLLLKPLDRFSKEGIVRYVLSIPLNFIPVIGTVFFLGYNGAKSGPGYHARYFQLKKFSEEQRKRWVHQRRGAYTSFGFVALALNLIPFATLPLSCTSTVGAALWAADEERRQGSQLDLSAVPEQDKTIDGGVKGLKEL</sequence>
<keyword evidence="3 9" id="KW-0812">Transmembrane</keyword>
<dbReference type="Pfam" id="PF01670">
    <property type="entry name" value="Glyco_hydro_12"/>
    <property type="match status" value="1"/>
</dbReference>
<evidence type="ECO:0000256" key="8">
    <source>
        <dbReference type="SAM" id="MobiDB-lite"/>
    </source>
</evidence>
<keyword evidence="6" id="KW-0119">Carbohydrate metabolism</keyword>
<dbReference type="PANTHER" id="PTHR34292">
    <property type="entry name" value="OUTER SPORE WALL PROTEIN LDS1"/>
    <property type="match status" value="1"/>
</dbReference>
<dbReference type="EMBL" id="SSOP01000106">
    <property type="protein sequence ID" value="KAB5591416.1"/>
    <property type="molecule type" value="Genomic_DNA"/>
</dbReference>
<keyword evidence="5 9" id="KW-0472">Membrane</keyword>
<dbReference type="PANTHER" id="PTHR34292:SF2">
    <property type="entry name" value="OUTER SPORE WALL PROTEIN LDS1"/>
    <property type="match status" value="1"/>
</dbReference>
<accession>A0A5N5QIY1</accession>
<feature type="region of interest" description="Disordered" evidence="8">
    <location>
        <begin position="426"/>
        <end position="453"/>
    </location>
</feature>
<feature type="transmembrane region" description="Helical" evidence="9">
    <location>
        <begin position="1074"/>
        <end position="1095"/>
    </location>
</feature>
<evidence type="ECO:0000256" key="2">
    <source>
        <dbReference type="ARBA" id="ARBA00005519"/>
    </source>
</evidence>
<keyword evidence="6" id="KW-0624">Polysaccharide degradation</keyword>